<reference evidence="1" key="1">
    <citation type="journal article" date="2014" name="Front. Microbiol.">
        <title>High frequency of phylogenetically diverse reductive dehalogenase-homologous genes in deep subseafloor sedimentary metagenomes.</title>
        <authorList>
            <person name="Kawai M."/>
            <person name="Futagami T."/>
            <person name="Toyoda A."/>
            <person name="Takaki Y."/>
            <person name="Nishi S."/>
            <person name="Hori S."/>
            <person name="Arai W."/>
            <person name="Tsubouchi T."/>
            <person name="Morono Y."/>
            <person name="Uchiyama I."/>
            <person name="Ito T."/>
            <person name="Fujiyama A."/>
            <person name="Inagaki F."/>
            <person name="Takami H."/>
        </authorList>
    </citation>
    <scope>NUCLEOTIDE SEQUENCE</scope>
    <source>
        <strain evidence="1">Expedition CK06-06</strain>
    </source>
</reference>
<evidence type="ECO:0008006" key="2">
    <source>
        <dbReference type="Google" id="ProtNLM"/>
    </source>
</evidence>
<accession>X1IYE5</accession>
<name>X1IYE5_9ZZZZ</name>
<proteinExistence type="predicted"/>
<evidence type="ECO:0000313" key="1">
    <source>
        <dbReference type="EMBL" id="GAH74285.1"/>
    </source>
</evidence>
<gene>
    <name evidence="1" type="ORF">S03H2_42002</name>
</gene>
<dbReference type="AlphaFoldDB" id="X1IYE5"/>
<organism evidence="1">
    <name type="scientific">marine sediment metagenome</name>
    <dbReference type="NCBI Taxonomy" id="412755"/>
    <lineage>
        <taxon>unclassified sequences</taxon>
        <taxon>metagenomes</taxon>
        <taxon>ecological metagenomes</taxon>
    </lineage>
</organism>
<dbReference type="EMBL" id="BARU01026121">
    <property type="protein sequence ID" value="GAH74285.1"/>
    <property type="molecule type" value="Genomic_DNA"/>
</dbReference>
<comment type="caution">
    <text evidence="1">The sequence shown here is derived from an EMBL/GenBank/DDBJ whole genome shotgun (WGS) entry which is preliminary data.</text>
</comment>
<protein>
    <recommendedName>
        <fullName evidence="2">YkgJ family cysteine cluster protein</fullName>
    </recommendedName>
</protein>
<sequence length="161" mass="18542">MRKDQMIKKKNYLNLKICKGCGGACCKRMPGECFPEDFEKPLLENLIEAFKSGNWAIDWWEGDPRRNKDKLEEAYYIRPRIKGVNRLFDPSWGGECIFLKKEGCVLPPEKRPISCRLLEPKPKGIDCTNHNGTGKRGAALAWLPFTKVILEASRRIENENE</sequence>